<dbReference type="Ensembl" id="ENSSORT00005055874.1">
    <property type="protein sequence ID" value="ENSSORP00005054598.1"/>
    <property type="gene ID" value="ENSSORG00005024442.1"/>
</dbReference>
<evidence type="ECO:0000313" key="15">
    <source>
        <dbReference type="Proteomes" id="UP000472271"/>
    </source>
</evidence>
<accession>A0A673CRN0</accession>
<dbReference type="GO" id="GO:0000981">
    <property type="term" value="F:DNA-binding transcription factor activity, RNA polymerase II-specific"/>
    <property type="evidence" value="ECO:0007669"/>
    <property type="project" value="TreeGrafter"/>
</dbReference>
<dbReference type="PROSITE" id="PS50118">
    <property type="entry name" value="HMG_BOX_2"/>
    <property type="match status" value="1"/>
</dbReference>
<dbReference type="InterPro" id="IPR058607">
    <property type="entry name" value="HMG-box_Cic-like"/>
</dbReference>
<dbReference type="SMART" id="SM00398">
    <property type="entry name" value="HMG"/>
    <property type="match status" value="1"/>
</dbReference>
<keyword evidence="1" id="KW-0678">Repressor</keyword>
<feature type="compositionally biased region" description="Basic and acidic residues" evidence="12">
    <location>
        <begin position="267"/>
        <end position="284"/>
    </location>
</feature>
<feature type="compositionally biased region" description="Pro residues" evidence="12">
    <location>
        <begin position="679"/>
        <end position="695"/>
    </location>
</feature>
<keyword evidence="3" id="KW-0805">Transcription regulation</keyword>
<evidence type="ECO:0000313" key="14">
    <source>
        <dbReference type="Ensembl" id="ENSSORP00005054598.1"/>
    </source>
</evidence>
<feature type="region of interest" description="Disordered" evidence="12">
    <location>
        <begin position="756"/>
        <end position="805"/>
    </location>
</feature>
<feature type="region of interest" description="Disordered" evidence="12">
    <location>
        <begin position="897"/>
        <end position="952"/>
    </location>
</feature>
<dbReference type="GO" id="GO:0000977">
    <property type="term" value="F:RNA polymerase II transcription regulatory region sequence-specific DNA binding"/>
    <property type="evidence" value="ECO:0007669"/>
    <property type="project" value="TreeGrafter"/>
</dbReference>
<keyword evidence="4 11" id="KW-0238">DNA-binding</keyword>
<keyword evidence="5" id="KW-0804">Transcription</keyword>
<feature type="domain" description="HMG box" evidence="13">
    <location>
        <begin position="179"/>
        <end position="247"/>
    </location>
</feature>
<evidence type="ECO:0000256" key="2">
    <source>
        <dbReference type="ARBA" id="ARBA00022553"/>
    </source>
</evidence>
<dbReference type="InParanoid" id="A0A673CRN0"/>
<evidence type="ECO:0000256" key="1">
    <source>
        <dbReference type="ARBA" id="ARBA00022491"/>
    </source>
</evidence>
<evidence type="ECO:0000256" key="6">
    <source>
        <dbReference type="ARBA" id="ARBA00023242"/>
    </source>
</evidence>
<feature type="compositionally biased region" description="Polar residues" evidence="12">
    <location>
        <begin position="646"/>
        <end position="662"/>
    </location>
</feature>
<dbReference type="InterPro" id="IPR058606">
    <property type="entry name" value="HTH_Cic_C"/>
</dbReference>
<dbReference type="PANTHER" id="PTHR13059:SF15">
    <property type="entry name" value="PROTEIN CAPICUA HOMOLOG ISOFORM X1"/>
    <property type="match status" value="1"/>
</dbReference>
<sequence length="986" mass="105108">MFSSENPQYLRQGLSMFVWTNVEPRSVPVFPWHSLVPFLAPTQSDASSQPGEGHHPVNHPQVVFVSLNEHASACFSSECHGVAALTQEPAEAPPTVERGPPSRPPPSADEAPPEKEKGDAERERPDSETESDVDDPFLPGVVPEQPLSTSPVKRRTQSLSALPKDGDKSSPGKREKDHIRRPMNAFMIFSKRHRALVHQRHPNQDNRTVSKILGEWWYALGPKEKQKYHDLAFQVKEAHFKAHPDWKWCNKDRKKSSSEGRGVPGGKDIRERSMSESTEAHSVELKGVGPGLVGASERSTGESHVGQLTRPRAFSQSAVHSLEQSDRGNTQALAELAQMCGDGGNQFSSHAPPLSQSQRGVSEDMTSDEERMVICEEEGDDDVIGEGEGKNTFVGEGGGGVPASCFSLSSGQSVISTSPAGGPSSSSVGSLGTNPLLGIGAVRVASTVVTNVMRPVISTPLPIASKPRDGSASSSPHPPEKKSLIPQHQQPQLLIGSGATSGAAAAGGGYYSSSSPNPVGAGMSPGGVVTNLVLGGALTAQSAVQLITPSPQPQPPQQQQTHPSTAVSAPHNQTNGPVPLPLLQPQFLPASSLAPPGGKAITQVQYILPTLPANTNPKSPPQQLSQPTSIFNLPTAPPPHAALANGKQQGSSSLTGYTSSPTVGVVSPGAGWKESLPSSPLPPPAATELTLPPPQTDKEGPTPKKVKARPPPLKKTFDSVDKVLSEVYFEERFAELPEFRPEEVLPSPTLQSLATSPRAILGSYRRKRKNSTDLDSATDEQVSPKRKSRRRSSCSSEPNTPKSAAKCEGDIFTFDRAGTEGEDILAELEFEKVPYSSLRRTLDQRRALVMQLFQEQGFFPSAQATAAFQTRYSDIFPTKVCLQLKIREVRQKIMQTATPSDASAFGIPDSAGSGPGPSSSQLGEGSGRGVGELQDEEMEQGTEASPEDPRLLPVTEKTDCILSGLLAVPSFLQFYPSGQVLLPSCI</sequence>
<dbReference type="GO" id="GO:0005634">
    <property type="term" value="C:nucleus"/>
    <property type="evidence" value="ECO:0007669"/>
    <property type="project" value="UniProtKB-UniRule"/>
</dbReference>
<reference evidence="14" key="1">
    <citation type="submission" date="2019-06" db="EMBL/GenBank/DDBJ databases">
        <authorList>
            <consortium name="Wellcome Sanger Institute Data Sharing"/>
        </authorList>
    </citation>
    <scope>NUCLEOTIDE SEQUENCE [LARGE SCALE GENOMIC DNA]</scope>
</reference>
<dbReference type="FunFam" id="1.10.30.10:FF:000010">
    <property type="entry name" value="Capicua transcriptional repressor b"/>
    <property type="match status" value="1"/>
</dbReference>
<feature type="region of interest" description="Disordered" evidence="12">
    <location>
        <begin position="547"/>
        <end position="583"/>
    </location>
</feature>
<dbReference type="InterPro" id="IPR009071">
    <property type="entry name" value="HMG_box_dom"/>
</dbReference>
<feature type="region of interest" description="Disordered" evidence="12">
    <location>
        <begin position="249"/>
        <end position="308"/>
    </location>
</feature>
<dbReference type="Proteomes" id="UP000472271">
    <property type="component" value="Chromosome 16"/>
</dbReference>
<proteinExistence type="predicted"/>
<evidence type="ECO:0000256" key="7">
    <source>
        <dbReference type="ARBA" id="ARBA00053962"/>
    </source>
</evidence>
<protein>
    <recommendedName>
        <fullName evidence="10">Protein capicua homolog</fullName>
    </recommendedName>
</protein>
<feature type="compositionally biased region" description="Basic and acidic residues" evidence="12">
    <location>
        <begin position="112"/>
        <end position="127"/>
    </location>
</feature>
<dbReference type="InterPro" id="IPR052412">
    <property type="entry name" value="CC-Dev_Transcription_Reg"/>
</dbReference>
<comment type="subunit">
    <text evidence="9">Interacts with ATXN1.</text>
</comment>
<dbReference type="Pfam" id="PF00505">
    <property type="entry name" value="HMG_box"/>
    <property type="match status" value="1"/>
</dbReference>
<organism evidence="14 15">
    <name type="scientific">Sphaeramia orbicularis</name>
    <name type="common">orbiculate cardinalfish</name>
    <dbReference type="NCBI Taxonomy" id="375764"/>
    <lineage>
        <taxon>Eukaryota</taxon>
        <taxon>Metazoa</taxon>
        <taxon>Chordata</taxon>
        <taxon>Craniata</taxon>
        <taxon>Vertebrata</taxon>
        <taxon>Euteleostomi</taxon>
        <taxon>Actinopterygii</taxon>
        <taxon>Neopterygii</taxon>
        <taxon>Teleostei</taxon>
        <taxon>Neoteleostei</taxon>
        <taxon>Acanthomorphata</taxon>
        <taxon>Gobiaria</taxon>
        <taxon>Kurtiformes</taxon>
        <taxon>Apogonoidei</taxon>
        <taxon>Apogonidae</taxon>
        <taxon>Apogoninae</taxon>
        <taxon>Sphaeramia</taxon>
    </lineage>
</organism>
<evidence type="ECO:0000256" key="12">
    <source>
        <dbReference type="SAM" id="MobiDB-lite"/>
    </source>
</evidence>
<dbReference type="InterPro" id="IPR036910">
    <property type="entry name" value="HMG_box_dom_sf"/>
</dbReference>
<feature type="region of interest" description="Disordered" evidence="12">
    <location>
        <begin position="349"/>
        <end position="368"/>
    </location>
</feature>
<feature type="compositionally biased region" description="Low complexity" evidence="12">
    <location>
        <begin position="906"/>
        <end position="923"/>
    </location>
</feature>
<comment type="subunit">
    <text evidence="8">Found in a complex with ATXN1 and ATXN1L.</text>
</comment>
<dbReference type="Gene3D" id="1.10.30.10">
    <property type="entry name" value="High mobility group box domain"/>
    <property type="match status" value="1"/>
</dbReference>
<feature type="compositionally biased region" description="Basic and acidic residues" evidence="12">
    <location>
        <begin position="249"/>
        <end position="258"/>
    </location>
</feature>
<keyword evidence="15" id="KW-1185">Reference proteome</keyword>
<feature type="compositionally biased region" description="Basic and acidic residues" evidence="12">
    <location>
        <begin position="164"/>
        <end position="180"/>
    </location>
</feature>
<feature type="region of interest" description="Disordered" evidence="12">
    <location>
        <begin position="90"/>
        <end position="181"/>
    </location>
</feature>
<name>A0A673CRN0_9TELE</name>
<dbReference type="CDD" id="cd21990">
    <property type="entry name" value="HMG-box_CIC-like"/>
    <property type="match status" value="1"/>
</dbReference>
<keyword evidence="2" id="KW-0597">Phosphoprotein</keyword>
<evidence type="ECO:0000256" key="8">
    <source>
        <dbReference type="ARBA" id="ARBA00064662"/>
    </source>
</evidence>
<dbReference type="AlphaFoldDB" id="A0A673CRN0"/>
<evidence type="ECO:0000256" key="10">
    <source>
        <dbReference type="ARBA" id="ARBA00074291"/>
    </source>
</evidence>
<evidence type="ECO:0000256" key="4">
    <source>
        <dbReference type="ARBA" id="ARBA00023125"/>
    </source>
</evidence>
<feature type="region of interest" description="Disordered" evidence="12">
    <location>
        <begin position="612"/>
        <end position="716"/>
    </location>
</feature>
<comment type="function">
    <text evidence="7">Transcriptional repressor which plays a role in development of the central nervous system (CNS). In concert with ATXN1 and ATXN1L, involved in brain development.</text>
</comment>
<feature type="compositionally biased region" description="Polar residues" evidence="12">
    <location>
        <begin position="349"/>
        <end position="360"/>
    </location>
</feature>
<feature type="compositionally biased region" description="Polar residues" evidence="12">
    <location>
        <begin position="566"/>
        <end position="576"/>
    </location>
</feature>
<dbReference type="PANTHER" id="PTHR13059">
    <property type="entry name" value="HMG-BOX TRANSCRIPTION FACTOR BBX"/>
    <property type="match status" value="1"/>
</dbReference>
<feature type="region of interest" description="Disordered" evidence="12">
    <location>
        <begin position="460"/>
        <end position="488"/>
    </location>
</feature>
<evidence type="ECO:0000259" key="13">
    <source>
        <dbReference type="PROSITE" id="PS50118"/>
    </source>
</evidence>
<evidence type="ECO:0000256" key="9">
    <source>
        <dbReference type="ARBA" id="ARBA00065636"/>
    </source>
</evidence>
<feature type="DNA-binding region" description="HMG box" evidence="11">
    <location>
        <begin position="179"/>
        <end position="247"/>
    </location>
</feature>
<dbReference type="SUPFAM" id="SSF47095">
    <property type="entry name" value="HMG-box"/>
    <property type="match status" value="1"/>
</dbReference>
<keyword evidence="6 11" id="KW-0539">Nucleus</keyword>
<evidence type="ECO:0000256" key="3">
    <source>
        <dbReference type="ARBA" id="ARBA00023015"/>
    </source>
</evidence>
<feature type="compositionally biased region" description="Polar residues" evidence="12">
    <location>
        <begin position="612"/>
        <end position="632"/>
    </location>
</feature>
<evidence type="ECO:0000256" key="11">
    <source>
        <dbReference type="PROSITE-ProRule" id="PRU00267"/>
    </source>
</evidence>
<reference evidence="14" key="3">
    <citation type="submission" date="2025-09" db="UniProtKB">
        <authorList>
            <consortium name="Ensembl"/>
        </authorList>
    </citation>
    <scope>IDENTIFICATION</scope>
</reference>
<evidence type="ECO:0000256" key="5">
    <source>
        <dbReference type="ARBA" id="ARBA00023163"/>
    </source>
</evidence>
<reference evidence="14" key="2">
    <citation type="submission" date="2025-08" db="UniProtKB">
        <authorList>
            <consortium name="Ensembl"/>
        </authorList>
    </citation>
    <scope>IDENTIFICATION</scope>
</reference>
<dbReference type="Pfam" id="PF25981">
    <property type="entry name" value="HTH_Cic_C"/>
    <property type="match status" value="1"/>
</dbReference>